<evidence type="ECO:0000256" key="3">
    <source>
        <dbReference type="ARBA" id="ARBA00022692"/>
    </source>
</evidence>
<reference evidence="7" key="2">
    <citation type="submission" date="2015-10" db="EMBL/GenBank/DDBJ databases">
        <authorList>
            <person name="Gilbert D.G."/>
        </authorList>
    </citation>
    <scope>NUCLEOTIDE SEQUENCE</scope>
</reference>
<evidence type="ECO:0000256" key="1">
    <source>
        <dbReference type="ARBA" id="ARBA00004167"/>
    </source>
</evidence>
<dbReference type="SUPFAM" id="SSF48371">
    <property type="entry name" value="ARM repeat"/>
    <property type="match status" value="1"/>
</dbReference>
<evidence type="ECO:0000256" key="5">
    <source>
        <dbReference type="ARBA" id="ARBA00023128"/>
    </source>
</evidence>
<organism evidence="7">
    <name type="scientific">Daphnia magna</name>
    <dbReference type="NCBI Taxonomy" id="35525"/>
    <lineage>
        <taxon>Eukaryota</taxon>
        <taxon>Metazoa</taxon>
        <taxon>Ecdysozoa</taxon>
        <taxon>Arthropoda</taxon>
        <taxon>Crustacea</taxon>
        <taxon>Branchiopoda</taxon>
        <taxon>Diplostraca</taxon>
        <taxon>Cladocera</taxon>
        <taxon>Anomopoda</taxon>
        <taxon>Daphniidae</taxon>
        <taxon>Daphnia</taxon>
    </lineage>
</organism>
<proteinExistence type="predicted"/>
<keyword evidence="4" id="KW-1133">Transmembrane helix</keyword>
<dbReference type="GO" id="GO:0031966">
    <property type="term" value="C:mitochondrial membrane"/>
    <property type="evidence" value="ECO:0007669"/>
    <property type="project" value="UniProtKB-SubCell"/>
</dbReference>
<dbReference type="InterPro" id="IPR051303">
    <property type="entry name" value="Armcx_regulator"/>
</dbReference>
<accession>A0A0P5RLH5</accession>
<dbReference type="EMBL" id="GDIP01201832">
    <property type="protein sequence ID" value="JAJ21570.1"/>
    <property type="molecule type" value="Transcribed_RNA"/>
</dbReference>
<protein>
    <submittedName>
        <fullName evidence="7">Armadillo repeat-containing protein</fullName>
    </submittedName>
</protein>
<evidence type="ECO:0000256" key="2">
    <source>
        <dbReference type="ARBA" id="ARBA00004325"/>
    </source>
</evidence>
<reference evidence="7" key="1">
    <citation type="submission" date="2015-10" db="EMBL/GenBank/DDBJ databases">
        <title>Daphnia magna gene sets from two clonal populations assembled and annotated with EvidentialGene.</title>
        <authorList>
            <person name="Gilbert D."/>
            <person name="Podicheti R."/>
            <person name="Orsini L."/>
            <person name="Colbourne J."/>
            <person name="Pfrender M."/>
        </authorList>
    </citation>
    <scope>NUCLEOTIDE SEQUENCE</scope>
</reference>
<dbReference type="InterPro" id="IPR016024">
    <property type="entry name" value="ARM-type_fold"/>
</dbReference>
<dbReference type="Pfam" id="PF04826">
    <property type="entry name" value="Arm_2"/>
    <property type="match status" value="1"/>
</dbReference>
<dbReference type="InterPro" id="IPR011989">
    <property type="entry name" value="ARM-like"/>
</dbReference>
<dbReference type="InterPro" id="IPR006911">
    <property type="entry name" value="ARM-rpt_dom"/>
</dbReference>
<dbReference type="AlphaFoldDB" id="A0A0P5RLH5"/>
<dbReference type="PANTHER" id="PTHR15712:SF23">
    <property type="entry name" value="ARMADILLO REPEAT CONTAINING 10"/>
    <property type="match status" value="1"/>
</dbReference>
<comment type="subcellular location">
    <subcellularLocation>
        <location evidence="1">Membrane</location>
        <topology evidence="1">Single-pass membrane protein</topology>
    </subcellularLocation>
    <subcellularLocation>
        <location evidence="2">Mitochondrion membrane</location>
    </subcellularLocation>
</comment>
<dbReference type="Gene3D" id="1.25.10.10">
    <property type="entry name" value="Leucine-rich Repeat Variant"/>
    <property type="match status" value="1"/>
</dbReference>
<keyword evidence="5" id="KW-0496">Mitochondrion</keyword>
<dbReference type="PANTHER" id="PTHR15712">
    <property type="entry name" value="ARMADILLO REPEAT CONTAINING PROTEIN"/>
    <property type="match status" value="1"/>
</dbReference>
<keyword evidence="3" id="KW-0812">Transmembrane</keyword>
<name>A0A0P5RLH5_9CRUS</name>
<evidence type="ECO:0000313" key="7">
    <source>
        <dbReference type="EMBL" id="JAJ21570.1"/>
    </source>
</evidence>
<evidence type="ECO:0000256" key="4">
    <source>
        <dbReference type="ARBA" id="ARBA00022989"/>
    </source>
</evidence>
<evidence type="ECO:0000256" key="6">
    <source>
        <dbReference type="ARBA" id="ARBA00023136"/>
    </source>
</evidence>
<sequence length="505" mass="56332">MSLVNLNLNLNTDRAINKIAFCSAVVAGFAYVGYSVCRTAFSRRRRGRGNDDSPHRSVFLRRLSQTTQTDGLLGDFFTDGPPKIVLRPKSVQERIRDLNMQARQFASAVTAIQTNANYKMNGVSGRSLQVTPWGSPRLLSPVDVHHIPEYIEADRDQHYSPGHSPNRYRWSRTGSLKSSNKVILDVGENTKLKECEQLWDAEKDSITQKLPDLLSDSHREISLQEAQYLAAVLASNETPLILGTLTIVANLAVFSVNQDKFREAGLIAVLPKLVLHSNRQIKQKTCLVVTNMAMNEKNNNEMRSVTISLVSLFRTASLADPALITSALLALVNISVMSSWQKEIKTSLHKCYSLLDEGHWNSDGFSFQSLRLLINLSCNEEMVPSLLAAQAPSKLIYMVDISMPEEVVLRVLTLLANLASVTKRLNIDPLHLPAENKAAAPDTMSVSFYVLHFTKLNSLMIIRYAAVFGLSMVERLKKKVRSLSERHANSDVCLQARRLLDALSD</sequence>
<keyword evidence="6" id="KW-0472">Membrane</keyword>
<dbReference type="OrthoDB" id="10017790at2759"/>